<dbReference type="Pfam" id="PF13247">
    <property type="entry name" value="Fer4_11"/>
    <property type="match status" value="1"/>
</dbReference>
<dbReference type="PANTHER" id="PTHR42859:SF17">
    <property type="entry name" value="ELECTRON TRANSPORT PROTEIN HYDN-RELATED"/>
    <property type="match status" value="1"/>
</dbReference>
<keyword evidence="2" id="KW-0479">Metal-binding</keyword>
<dbReference type="PROSITE" id="PS51379">
    <property type="entry name" value="4FE4S_FER_2"/>
    <property type="match status" value="3"/>
</dbReference>
<dbReference type="Proteomes" id="UP000094652">
    <property type="component" value="Chromosome"/>
</dbReference>
<dbReference type="GO" id="GO:0051539">
    <property type="term" value="F:4 iron, 4 sulfur cluster binding"/>
    <property type="evidence" value="ECO:0007669"/>
    <property type="project" value="UniProtKB-KW"/>
</dbReference>
<reference evidence="8" key="1">
    <citation type="submission" date="2016-09" db="EMBL/GenBank/DDBJ databases">
        <title>Genomics of Clostridium taeniosporum, an organism which forms endospores with ribbon-like appendages.</title>
        <authorList>
            <person name="Walker J.R."/>
        </authorList>
    </citation>
    <scope>NUCLEOTIDE SEQUENCE [LARGE SCALE GENOMIC DNA]</scope>
    <source>
        <strain evidence="8">1/k</strain>
    </source>
</reference>
<evidence type="ECO:0000313" key="7">
    <source>
        <dbReference type="EMBL" id="AOR24764.1"/>
    </source>
</evidence>
<dbReference type="GO" id="GO:0046872">
    <property type="term" value="F:metal ion binding"/>
    <property type="evidence" value="ECO:0007669"/>
    <property type="project" value="UniProtKB-KW"/>
</dbReference>
<evidence type="ECO:0000259" key="6">
    <source>
        <dbReference type="PROSITE" id="PS51379"/>
    </source>
</evidence>
<dbReference type="RefSeq" id="WP_069680887.1">
    <property type="nucleotide sequence ID" value="NZ_CP017253.2"/>
</dbReference>
<dbReference type="InterPro" id="IPR050294">
    <property type="entry name" value="RnfB_subfamily"/>
</dbReference>
<dbReference type="Pfam" id="PF12800">
    <property type="entry name" value="Fer4_4"/>
    <property type="match status" value="1"/>
</dbReference>
<dbReference type="EMBL" id="CP017253">
    <property type="protein sequence ID" value="AOR24764.1"/>
    <property type="molecule type" value="Genomic_DNA"/>
</dbReference>
<evidence type="ECO:0000256" key="4">
    <source>
        <dbReference type="ARBA" id="ARBA00023004"/>
    </source>
</evidence>
<dbReference type="AlphaFoldDB" id="A0A1D7XN73"/>
<evidence type="ECO:0000313" key="8">
    <source>
        <dbReference type="Proteomes" id="UP000094652"/>
    </source>
</evidence>
<dbReference type="Gene3D" id="3.30.70.20">
    <property type="match status" value="2"/>
</dbReference>
<protein>
    <submittedName>
        <fullName evidence="7">Formate dehydrogenase</fullName>
    </submittedName>
</protein>
<keyword evidence="5" id="KW-0411">Iron-sulfur</keyword>
<keyword evidence="4" id="KW-0408">Iron</keyword>
<name>A0A1D7XN73_9CLOT</name>
<evidence type="ECO:0000256" key="3">
    <source>
        <dbReference type="ARBA" id="ARBA00022737"/>
    </source>
</evidence>
<feature type="domain" description="4Fe-4S ferredoxin-type" evidence="6">
    <location>
        <begin position="134"/>
        <end position="167"/>
    </location>
</feature>
<dbReference type="CDD" id="cd10554">
    <property type="entry name" value="HycB_like"/>
    <property type="match status" value="1"/>
</dbReference>
<organism evidence="7 8">
    <name type="scientific">Clostridium taeniosporum</name>
    <dbReference type="NCBI Taxonomy" id="394958"/>
    <lineage>
        <taxon>Bacteria</taxon>
        <taxon>Bacillati</taxon>
        <taxon>Bacillota</taxon>
        <taxon>Clostridia</taxon>
        <taxon>Eubacteriales</taxon>
        <taxon>Clostridiaceae</taxon>
        <taxon>Clostridium</taxon>
    </lineage>
</organism>
<evidence type="ECO:0000256" key="2">
    <source>
        <dbReference type="ARBA" id="ARBA00022723"/>
    </source>
</evidence>
<dbReference type="STRING" id="394958.BGI42_13935"/>
<dbReference type="OrthoDB" id="9810688at2"/>
<evidence type="ECO:0000256" key="5">
    <source>
        <dbReference type="ARBA" id="ARBA00023014"/>
    </source>
</evidence>
<dbReference type="PANTHER" id="PTHR42859">
    <property type="entry name" value="OXIDOREDUCTASE"/>
    <property type="match status" value="1"/>
</dbReference>
<keyword evidence="3" id="KW-0677">Repeat</keyword>
<keyword evidence="8" id="KW-1185">Reference proteome</keyword>
<feature type="domain" description="4Fe-4S ferredoxin-type" evidence="6">
    <location>
        <begin position="81"/>
        <end position="110"/>
    </location>
</feature>
<keyword evidence="1" id="KW-0004">4Fe-4S</keyword>
<dbReference type="PROSITE" id="PS00198">
    <property type="entry name" value="4FE4S_FER_1"/>
    <property type="match status" value="1"/>
</dbReference>
<sequence length="190" mass="20568">MNSFVIGDSNKCIGCKTCQVACVAAHTKENMFLGDPNEMEFNPRLTVVKKANITVAVQCRQCENAPCANACPNGSITNENGVIIINKETCVGCKTCLIACPFGAIDMVEEYKDGQKVMQNGLKSMDSGKLKSIEKLVANKCDLCIGRENGPACVEICPTAALRVVSEEDFKESVNKKRVNALKDLANLNR</sequence>
<proteinExistence type="predicted"/>
<feature type="domain" description="4Fe-4S ferredoxin-type" evidence="6">
    <location>
        <begin position="2"/>
        <end position="22"/>
    </location>
</feature>
<gene>
    <name evidence="7" type="ORF">BGI42_13935</name>
</gene>
<dbReference type="InterPro" id="IPR017896">
    <property type="entry name" value="4Fe4S_Fe-S-bd"/>
</dbReference>
<evidence type="ECO:0000256" key="1">
    <source>
        <dbReference type="ARBA" id="ARBA00022485"/>
    </source>
</evidence>
<dbReference type="SUPFAM" id="SSF54862">
    <property type="entry name" value="4Fe-4S ferredoxins"/>
    <property type="match status" value="1"/>
</dbReference>
<dbReference type="KEGG" id="ctae:BGI42_13935"/>
<dbReference type="InterPro" id="IPR017900">
    <property type="entry name" value="4Fe4S_Fe_S_CS"/>
</dbReference>
<accession>A0A1D7XN73</accession>